<comment type="caution">
    <text evidence="5">The sequence shown here is derived from an EMBL/GenBank/DDBJ whole genome shotgun (WGS) entry which is preliminary data.</text>
</comment>
<evidence type="ECO:0000313" key="5">
    <source>
        <dbReference type="EMBL" id="PJC28060.1"/>
    </source>
</evidence>
<accession>A0A2M8ESG6</accession>
<gene>
    <name evidence="5" type="ORF">CO054_02135</name>
</gene>
<evidence type="ECO:0000256" key="1">
    <source>
        <dbReference type="ARBA" id="ARBA00022741"/>
    </source>
</evidence>
<dbReference type="InterPro" id="IPR005144">
    <property type="entry name" value="ATP-cone_dom"/>
</dbReference>
<name>A0A2M8ESG6_9BACT</name>
<dbReference type="Proteomes" id="UP000229816">
    <property type="component" value="Unassembled WGS sequence"/>
</dbReference>
<evidence type="ECO:0000313" key="6">
    <source>
        <dbReference type="Proteomes" id="UP000229816"/>
    </source>
</evidence>
<evidence type="ECO:0000256" key="3">
    <source>
        <dbReference type="PROSITE-ProRule" id="PRU00492"/>
    </source>
</evidence>
<keyword evidence="2 3" id="KW-0067">ATP-binding</keyword>
<evidence type="ECO:0000259" key="4">
    <source>
        <dbReference type="PROSITE" id="PS51161"/>
    </source>
</evidence>
<organism evidence="5 6">
    <name type="scientific">Candidatus Shapirobacteria bacterium CG_4_9_14_0_2_um_filter_39_11</name>
    <dbReference type="NCBI Taxonomy" id="1974478"/>
    <lineage>
        <taxon>Bacteria</taxon>
        <taxon>Candidatus Shapironibacteriota</taxon>
    </lineage>
</organism>
<proteinExistence type="predicted"/>
<keyword evidence="1 3" id="KW-0547">Nucleotide-binding</keyword>
<dbReference type="EMBL" id="PFSF01000045">
    <property type="protein sequence ID" value="PJC28060.1"/>
    <property type="molecule type" value="Genomic_DNA"/>
</dbReference>
<feature type="domain" description="ATP-cone" evidence="4">
    <location>
        <begin position="3"/>
        <end position="83"/>
    </location>
</feature>
<sequence>MPIKVEKKDGRLEDFDRNKVSGGIVKSGASPTEAETITNQIETWVQSAVVNGVVKSSAIRIKVLELVRSVNPEAAASFEAYKK</sequence>
<evidence type="ECO:0000256" key="2">
    <source>
        <dbReference type="ARBA" id="ARBA00022840"/>
    </source>
</evidence>
<reference evidence="6" key="1">
    <citation type="submission" date="2017-09" db="EMBL/GenBank/DDBJ databases">
        <title>Depth-based differentiation of microbial function through sediment-hosted aquifers and enrichment of novel symbionts in the deep terrestrial subsurface.</title>
        <authorList>
            <person name="Probst A.J."/>
            <person name="Ladd B."/>
            <person name="Jarett J.K."/>
            <person name="Geller-Mcgrath D.E."/>
            <person name="Sieber C.M.K."/>
            <person name="Emerson J.B."/>
            <person name="Anantharaman K."/>
            <person name="Thomas B.C."/>
            <person name="Malmstrom R."/>
            <person name="Stieglmeier M."/>
            <person name="Klingl A."/>
            <person name="Woyke T."/>
            <person name="Ryan C.M."/>
            <person name="Banfield J.F."/>
        </authorList>
    </citation>
    <scope>NUCLEOTIDE SEQUENCE [LARGE SCALE GENOMIC DNA]</scope>
</reference>
<protein>
    <recommendedName>
        <fullName evidence="4">ATP-cone domain-containing protein</fullName>
    </recommendedName>
</protein>
<dbReference type="GO" id="GO:0005524">
    <property type="term" value="F:ATP binding"/>
    <property type="evidence" value="ECO:0007669"/>
    <property type="project" value="UniProtKB-UniRule"/>
</dbReference>
<dbReference type="PROSITE" id="PS51161">
    <property type="entry name" value="ATP_CONE"/>
    <property type="match status" value="1"/>
</dbReference>
<dbReference type="AlphaFoldDB" id="A0A2M8ESG6"/>
<dbReference type="Pfam" id="PF03477">
    <property type="entry name" value="ATP-cone"/>
    <property type="match status" value="1"/>
</dbReference>